<organism evidence="1 2">
    <name type="scientific">Smallanthus sonchifolius</name>
    <dbReference type="NCBI Taxonomy" id="185202"/>
    <lineage>
        <taxon>Eukaryota</taxon>
        <taxon>Viridiplantae</taxon>
        <taxon>Streptophyta</taxon>
        <taxon>Embryophyta</taxon>
        <taxon>Tracheophyta</taxon>
        <taxon>Spermatophyta</taxon>
        <taxon>Magnoliopsida</taxon>
        <taxon>eudicotyledons</taxon>
        <taxon>Gunneridae</taxon>
        <taxon>Pentapetalae</taxon>
        <taxon>asterids</taxon>
        <taxon>campanulids</taxon>
        <taxon>Asterales</taxon>
        <taxon>Asteraceae</taxon>
        <taxon>Asteroideae</taxon>
        <taxon>Heliantheae alliance</taxon>
        <taxon>Millerieae</taxon>
        <taxon>Smallanthus</taxon>
    </lineage>
</organism>
<gene>
    <name evidence="1" type="ORF">L1987_08149</name>
</gene>
<keyword evidence="2" id="KW-1185">Reference proteome</keyword>
<comment type="caution">
    <text evidence="1">The sequence shown here is derived from an EMBL/GenBank/DDBJ whole genome shotgun (WGS) entry which is preliminary data.</text>
</comment>
<protein>
    <submittedName>
        <fullName evidence="1">Uncharacterized protein</fullName>
    </submittedName>
</protein>
<proteinExistence type="predicted"/>
<name>A0ACB9JLJ9_9ASTR</name>
<dbReference type="EMBL" id="CM042020">
    <property type="protein sequence ID" value="KAI3820601.1"/>
    <property type="molecule type" value="Genomic_DNA"/>
</dbReference>
<evidence type="ECO:0000313" key="1">
    <source>
        <dbReference type="EMBL" id="KAI3820601.1"/>
    </source>
</evidence>
<dbReference type="Proteomes" id="UP001056120">
    <property type="component" value="Linkage Group LG03"/>
</dbReference>
<reference evidence="1 2" key="2">
    <citation type="journal article" date="2022" name="Mol. Ecol. Resour.">
        <title>The genomes of chicory, endive, great burdock and yacon provide insights into Asteraceae paleo-polyploidization history and plant inulin production.</title>
        <authorList>
            <person name="Fan W."/>
            <person name="Wang S."/>
            <person name="Wang H."/>
            <person name="Wang A."/>
            <person name="Jiang F."/>
            <person name="Liu H."/>
            <person name="Zhao H."/>
            <person name="Xu D."/>
            <person name="Zhang Y."/>
        </authorList>
    </citation>
    <scope>NUCLEOTIDE SEQUENCE [LARGE SCALE GENOMIC DNA]</scope>
    <source>
        <strain evidence="2">cv. Yunnan</strain>
        <tissue evidence="1">Leaves</tissue>
    </source>
</reference>
<evidence type="ECO:0000313" key="2">
    <source>
        <dbReference type="Proteomes" id="UP001056120"/>
    </source>
</evidence>
<sequence length="75" mass="8427">MGSNGGGRFRAKMEYYLYSGEKKHVMAGMAIIGVIFGVPWYLMNRGSKHQSHQDYLEKADRARNARLHSAPPASK</sequence>
<reference evidence="2" key="1">
    <citation type="journal article" date="2022" name="Mol. Ecol. Resour.">
        <title>The genomes of chicory, endive, great burdock and yacon provide insights into Asteraceae palaeo-polyploidization history and plant inulin production.</title>
        <authorList>
            <person name="Fan W."/>
            <person name="Wang S."/>
            <person name="Wang H."/>
            <person name="Wang A."/>
            <person name="Jiang F."/>
            <person name="Liu H."/>
            <person name="Zhao H."/>
            <person name="Xu D."/>
            <person name="Zhang Y."/>
        </authorList>
    </citation>
    <scope>NUCLEOTIDE SEQUENCE [LARGE SCALE GENOMIC DNA]</scope>
    <source>
        <strain evidence="2">cv. Yunnan</strain>
    </source>
</reference>
<accession>A0ACB9JLJ9</accession>